<evidence type="ECO:0000256" key="1">
    <source>
        <dbReference type="SAM" id="SignalP"/>
    </source>
</evidence>
<keyword evidence="1" id="KW-0732">Signal</keyword>
<proteinExistence type="predicted"/>
<dbReference type="OrthoDB" id="7860125at2"/>
<dbReference type="Proteomes" id="UP000271700">
    <property type="component" value="Unassembled WGS sequence"/>
</dbReference>
<reference evidence="2 3" key="1">
    <citation type="submission" date="2018-10" db="EMBL/GenBank/DDBJ databases">
        <title>Genomic Encyclopedia of Archaeal and Bacterial Type Strains, Phase II (KMG-II): from individual species to whole genera.</title>
        <authorList>
            <person name="Goeker M."/>
        </authorList>
    </citation>
    <scope>NUCLEOTIDE SEQUENCE [LARGE SCALE GENOMIC DNA]</scope>
    <source>
        <strain evidence="2 3">DSM 29317</strain>
    </source>
</reference>
<feature type="chain" id="PRO_5019871077" description="Outer membrane surface antigen" evidence="1">
    <location>
        <begin position="24"/>
        <end position="118"/>
    </location>
</feature>
<evidence type="ECO:0000313" key="2">
    <source>
        <dbReference type="EMBL" id="RLJ98986.1"/>
    </source>
</evidence>
<dbReference type="RefSeq" id="WP_010438090.1">
    <property type="nucleotide sequence ID" value="NZ_AEYW01000003.1"/>
</dbReference>
<dbReference type="STRING" id="981384.GCA_000192475_04003"/>
<name>A0A497Z6F0_9RHOB</name>
<protein>
    <recommendedName>
        <fullName evidence="4">Outer membrane surface antigen</fullName>
    </recommendedName>
</protein>
<feature type="signal peptide" evidence="1">
    <location>
        <begin position="1"/>
        <end position="23"/>
    </location>
</feature>
<accession>A0A497Z6F0</accession>
<gene>
    <name evidence="2" type="ORF">CLV75_4110</name>
</gene>
<evidence type="ECO:0008006" key="4">
    <source>
        <dbReference type="Google" id="ProtNLM"/>
    </source>
</evidence>
<dbReference type="AlphaFoldDB" id="A0A497Z6F0"/>
<sequence length="118" mass="12654">MKAFFYSALVTVLLLGSSGIAQAKSISRIIAEMGLSPADFEVLSATSNALLSSGSPSVGQERAWLNQDTGSKGTIRVHSVQDNCVILQHIVQPEGAEQARDIRTRRCRTADGNWILAP</sequence>
<comment type="caution">
    <text evidence="2">The sequence shown here is derived from an EMBL/GenBank/DDBJ whole genome shotgun (WGS) entry which is preliminary data.</text>
</comment>
<evidence type="ECO:0000313" key="3">
    <source>
        <dbReference type="Proteomes" id="UP000271700"/>
    </source>
</evidence>
<dbReference type="EMBL" id="RCCT01000008">
    <property type="protein sequence ID" value="RLJ98986.1"/>
    <property type="molecule type" value="Genomic_DNA"/>
</dbReference>
<organism evidence="2 3">
    <name type="scientific">Ruegeria conchae</name>
    <dbReference type="NCBI Taxonomy" id="981384"/>
    <lineage>
        <taxon>Bacteria</taxon>
        <taxon>Pseudomonadati</taxon>
        <taxon>Pseudomonadota</taxon>
        <taxon>Alphaproteobacteria</taxon>
        <taxon>Rhodobacterales</taxon>
        <taxon>Roseobacteraceae</taxon>
        <taxon>Ruegeria</taxon>
    </lineage>
</organism>
<keyword evidence="3" id="KW-1185">Reference proteome</keyword>